<dbReference type="InterPro" id="IPR051546">
    <property type="entry name" value="Aspartate_Ammonia-Lyase"/>
</dbReference>
<dbReference type="Gene3D" id="1.10.40.30">
    <property type="entry name" value="Fumarase/aspartase (C-terminal domain)"/>
    <property type="match status" value="1"/>
</dbReference>
<dbReference type="GO" id="GO:0006099">
    <property type="term" value="P:tricarboxylic acid cycle"/>
    <property type="evidence" value="ECO:0007669"/>
    <property type="project" value="InterPro"/>
</dbReference>
<dbReference type="FunFam" id="1.10.275.10:FF:000001">
    <property type="entry name" value="Fumarate hydratase, mitochondrial"/>
    <property type="match status" value="1"/>
</dbReference>
<dbReference type="Gene3D" id="1.10.275.10">
    <property type="entry name" value="Fumarase/aspartase (N-terminal domain)"/>
    <property type="match status" value="1"/>
</dbReference>
<dbReference type="GeneID" id="95580575"/>
<dbReference type="Pfam" id="PF00206">
    <property type="entry name" value="Lyase_1"/>
    <property type="match status" value="1"/>
</dbReference>
<dbReference type="FunFam" id="1.20.200.10:FF:000001">
    <property type="entry name" value="Fumarate hydratase, mitochondrial"/>
    <property type="match status" value="1"/>
</dbReference>
<evidence type="ECO:0000313" key="5">
    <source>
        <dbReference type="Proteomes" id="UP000288028"/>
    </source>
</evidence>
<dbReference type="SUPFAM" id="SSF48557">
    <property type="entry name" value="L-aspartase-like"/>
    <property type="match status" value="1"/>
</dbReference>
<dbReference type="InterPro" id="IPR024083">
    <property type="entry name" value="Fumarase/histidase_N"/>
</dbReference>
<dbReference type="InterPro" id="IPR022761">
    <property type="entry name" value="Fumarate_lyase_N"/>
</dbReference>
<dbReference type="PANTHER" id="PTHR42696:SF2">
    <property type="entry name" value="ASPARTATE AMMONIA-LYASE"/>
    <property type="match status" value="1"/>
</dbReference>
<gene>
    <name evidence="4" type="primary">aspA</name>
    <name evidence="4" type="ORF">CBF28_02060</name>
</gene>
<dbReference type="InterPro" id="IPR018951">
    <property type="entry name" value="Fumarase_C_C"/>
</dbReference>
<dbReference type="InterPro" id="IPR000362">
    <property type="entry name" value="Fumarate_lyase_fam"/>
</dbReference>
<feature type="domain" description="Fumarate lyase N-terminal" evidence="2">
    <location>
        <begin position="11"/>
        <end position="340"/>
    </location>
</feature>
<dbReference type="RefSeq" id="WP_126791414.1">
    <property type="nucleotide sequence ID" value="NZ_CP060720.1"/>
</dbReference>
<dbReference type="OrthoDB" id="9802809at2"/>
<accession>A0A430B7T2</accession>
<keyword evidence="5" id="KW-1185">Reference proteome</keyword>
<dbReference type="CDD" id="cd01357">
    <property type="entry name" value="Aspartase"/>
    <property type="match status" value="1"/>
</dbReference>
<dbReference type="Proteomes" id="UP000288028">
    <property type="component" value="Unassembled WGS sequence"/>
</dbReference>
<comment type="caution">
    <text evidence="4">The sequence shown here is derived from an EMBL/GenBank/DDBJ whole genome shotgun (WGS) entry which is preliminary data.</text>
</comment>
<name>A0A430B7T2_9ENTE</name>
<evidence type="ECO:0000259" key="3">
    <source>
        <dbReference type="Pfam" id="PF10415"/>
    </source>
</evidence>
<organism evidence="4 5">
    <name type="scientific">Vagococcus carniphilus</name>
    <dbReference type="NCBI Taxonomy" id="218144"/>
    <lineage>
        <taxon>Bacteria</taxon>
        <taxon>Bacillati</taxon>
        <taxon>Bacillota</taxon>
        <taxon>Bacilli</taxon>
        <taxon>Lactobacillales</taxon>
        <taxon>Enterococcaceae</taxon>
        <taxon>Vagococcus</taxon>
    </lineage>
</organism>
<dbReference type="PRINTS" id="PR00149">
    <property type="entry name" value="FUMRATELYASE"/>
</dbReference>
<dbReference type="PROSITE" id="PS00163">
    <property type="entry name" value="FUMARATE_LYASES"/>
    <property type="match status" value="1"/>
</dbReference>
<dbReference type="GO" id="GO:0006531">
    <property type="term" value="P:aspartate metabolic process"/>
    <property type="evidence" value="ECO:0007669"/>
    <property type="project" value="TreeGrafter"/>
</dbReference>
<feature type="domain" description="Fumarase C C-terminal" evidence="3">
    <location>
        <begin position="406"/>
        <end position="442"/>
    </location>
</feature>
<dbReference type="GO" id="GO:0008797">
    <property type="term" value="F:aspartate ammonia-lyase activity"/>
    <property type="evidence" value="ECO:0007669"/>
    <property type="project" value="TreeGrafter"/>
</dbReference>
<evidence type="ECO:0000256" key="1">
    <source>
        <dbReference type="ARBA" id="ARBA00023239"/>
    </source>
</evidence>
<reference evidence="4 5" key="1">
    <citation type="submission" date="2017-05" db="EMBL/GenBank/DDBJ databases">
        <title>Vagococcus spp. assemblies.</title>
        <authorList>
            <person name="Gulvik C.A."/>
        </authorList>
    </citation>
    <scope>NUCLEOTIDE SEQUENCE [LARGE SCALE GENOMIC DNA]</scope>
    <source>
        <strain evidence="4 5">SS1714</strain>
    </source>
</reference>
<dbReference type="EMBL" id="NGKB01000002">
    <property type="protein sequence ID" value="RSU16333.1"/>
    <property type="molecule type" value="Genomic_DNA"/>
</dbReference>
<dbReference type="AlphaFoldDB" id="A0A430B7T2"/>
<proteinExistence type="predicted"/>
<dbReference type="InterPro" id="IPR008948">
    <property type="entry name" value="L-Aspartase-like"/>
</dbReference>
<dbReference type="NCBIfam" id="NF008909">
    <property type="entry name" value="PRK12273.1"/>
    <property type="match status" value="1"/>
</dbReference>
<keyword evidence="1 4" id="KW-0456">Lyase</keyword>
<dbReference type="Pfam" id="PF10415">
    <property type="entry name" value="FumaraseC_C"/>
    <property type="match status" value="1"/>
</dbReference>
<evidence type="ECO:0000313" key="4">
    <source>
        <dbReference type="EMBL" id="RSU16333.1"/>
    </source>
</evidence>
<dbReference type="GO" id="GO:0005829">
    <property type="term" value="C:cytosol"/>
    <property type="evidence" value="ECO:0007669"/>
    <property type="project" value="TreeGrafter"/>
</dbReference>
<evidence type="ECO:0000259" key="2">
    <source>
        <dbReference type="Pfam" id="PF00206"/>
    </source>
</evidence>
<dbReference type="Gene3D" id="1.20.200.10">
    <property type="entry name" value="Fumarase/aspartase (Central domain)"/>
    <property type="match status" value="1"/>
</dbReference>
<sequence length="455" mass="49687">MMYRMEKDSVGELEIPVDSYYGVHSLRAKINFPITTQQLDPDFIVSLAQVKKATALANHKLGLLPEEKTKAIVQASDEIIAGQFHDSFIVDPIQGGAGTSSNMNVNEVITNRAIEILGGVKGDFSVIHPNDDVNKGQSTNDVYPTAGKLTMLKKIPLLEDELERLMDIFEVKAEEFKDILKLGRTQLSDAVPITLGQEFHAYYSVTKRNLRRLKDVRKEMEAINLGGTAIGTGITAHPDLSATVLPFLNMITDENLDITDDLVDGTQNIEQYVVLSDVLKSIAISLSKISNDIRLLSSGPNSGIGEIRIPARQNGSSIMPGKINPVIPEVMTQCSFVVMGNNAIIGAAAEAGQLELNAFEPVVFYKLIESFQVLTNGIGTFIDHCIAGIEANEEKCFDNLERSTYLATVLSETVGYTKAAEIAKISLETGRTIREIAESEGIEVKSQESVRASIR</sequence>
<dbReference type="PANTHER" id="PTHR42696">
    <property type="entry name" value="ASPARTATE AMMONIA-LYASE"/>
    <property type="match status" value="1"/>
</dbReference>
<dbReference type="InterPro" id="IPR020557">
    <property type="entry name" value="Fumarate_lyase_CS"/>
</dbReference>
<protein>
    <submittedName>
        <fullName evidence="4">Aspartate ammonia-lyase</fullName>
    </submittedName>
</protein>
<dbReference type="PRINTS" id="PR00145">
    <property type="entry name" value="ARGSUCLYASE"/>
</dbReference>